<proteinExistence type="predicted"/>
<dbReference type="SUPFAM" id="SSF48537">
    <property type="entry name" value="Phospholipase C/P1 nuclease"/>
    <property type="match status" value="1"/>
</dbReference>
<sequence length="348" mass="41158">MKQIIPLFARLRKNFNLLKLLLVIGILPTICAFSLKRPLWQRPLWGFFAHKRINRLAVFTLPPEMFGFYKKNIDYISENAINADQRRYAFKQEAPRHFIDLDNYSDSVRKQLPGYSWKEAVDKVGEDSLYAHGIVPWHINSMKYQLTEAFRKKDVKRILSLSTDIGHYIADAHVPLHTTRNYNGQLSNQIGIHGFWESRLPEMFAENYDFFVGQATYEEFPQKRAWQTVTHANAALDSVLLFEKQLNSQFSEDKKFSFEEVNGVTTRVYSKEFSTKYHQMLKNQVERQMRASVKMIGDFWFTCWVDAGQPDLMPLKKYEPTKEEDEEEKTEKKQWLKRIFEVRKESDN</sequence>
<comment type="caution">
    <text evidence="1">The sequence shown here is derived from an EMBL/GenBank/DDBJ whole genome shotgun (WGS) entry which is preliminary data.</text>
</comment>
<dbReference type="InterPro" id="IPR008947">
    <property type="entry name" value="PLipase_C/P1_nuclease_dom_sf"/>
</dbReference>
<dbReference type="OrthoDB" id="267579at2"/>
<dbReference type="EMBL" id="SEWF01000005">
    <property type="protein sequence ID" value="RYU96895.1"/>
    <property type="molecule type" value="Genomic_DNA"/>
</dbReference>
<dbReference type="Gene3D" id="1.10.575.10">
    <property type="entry name" value="P1 Nuclease"/>
    <property type="match status" value="1"/>
</dbReference>
<dbReference type="Proteomes" id="UP000293162">
    <property type="component" value="Unassembled WGS sequence"/>
</dbReference>
<reference evidence="1 2" key="1">
    <citation type="submission" date="2019-02" db="EMBL/GenBank/DDBJ databases">
        <title>Bacterial novel species Emticicia sp. 17J42-9 isolated from soil.</title>
        <authorList>
            <person name="Jung H.-Y."/>
        </authorList>
    </citation>
    <scope>NUCLEOTIDE SEQUENCE [LARGE SCALE GENOMIC DNA]</scope>
    <source>
        <strain evidence="1 2">17J42-9</strain>
    </source>
</reference>
<evidence type="ECO:0000313" key="2">
    <source>
        <dbReference type="Proteomes" id="UP000293162"/>
    </source>
</evidence>
<evidence type="ECO:0000313" key="1">
    <source>
        <dbReference type="EMBL" id="RYU96895.1"/>
    </source>
</evidence>
<dbReference type="RefSeq" id="WP_130019850.1">
    <property type="nucleotide sequence ID" value="NZ_SEWF01000005.1"/>
</dbReference>
<organism evidence="1 2">
    <name type="scientific">Emticicia agri</name>
    <dbReference type="NCBI Taxonomy" id="2492393"/>
    <lineage>
        <taxon>Bacteria</taxon>
        <taxon>Pseudomonadati</taxon>
        <taxon>Bacteroidota</taxon>
        <taxon>Cytophagia</taxon>
        <taxon>Cytophagales</taxon>
        <taxon>Leadbetterellaceae</taxon>
        <taxon>Emticicia</taxon>
    </lineage>
</organism>
<accession>A0A4Q5M3Z6</accession>
<keyword evidence="2" id="KW-1185">Reference proteome</keyword>
<protein>
    <submittedName>
        <fullName evidence="1">Integrase</fullName>
    </submittedName>
</protein>
<dbReference type="CDD" id="cd10981">
    <property type="entry name" value="ZnPC_S1P1"/>
    <property type="match status" value="1"/>
</dbReference>
<gene>
    <name evidence="1" type="ORF">EWM59_05040</name>
</gene>
<dbReference type="GO" id="GO:0016788">
    <property type="term" value="F:hydrolase activity, acting on ester bonds"/>
    <property type="evidence" value="ECO:0007669"/>
    <property type="project" value="InterPro"/>
</dbReference>
<name>A0A4Q5M3Z6_9BACT</name>
<dbReference type="AlphaFoldDB" id="A0A4Q5M3Z6"/>